<evidence type="ECO:0000313" key="3">
    <source>
        <dbReference type="Proteomes" id="UP000296706"/>
    </source>
</evidence>
<keyword evidence="3" id="KW-1185">Reference proteome</keyword>
<protein>
    <submittedName>
        <fullName evidence="2">Uncharacterized protein</fullName>
    </submittedName>
</protein>
<proteinExistence type="predicted"/>
<feature type="compositionally biased region" description="Basic and acidic residues" evidence="1">
    <location>
        <begin position="37"/>
        <end position="47"/>
    </location>
</feature>
<dbReference type="AlphaFoldDB" id="A0A4D6HCD4"/>
<dbReference type="STRING" id="1457250.GCA_000755225_00787"/>
<dbReference type="KEGG" id="hsn:DV733_10550"/>
<gene>
    <name evidence="2" type="ORF">DV733_10550</name>
</gene>
<feature type="region of interest" description="Disordered" evidence="1">
    <location>
        <begin position="37"/>
        <end position="60"/>
    </location>
</feature>
<dbReference type="GeneID" id="39848307"/>
<sequence>MDSGAVWYTTFRTDERELSRLCRDCLPFGSDAEWAVDDHTNSREGGDRIAAPKFSQGGGR</sequence>
<dbReference type="EMBL" id="CP031310">
    <property type="protein sequence ID" value="QCC51649.1"/>
    <property type="molecule type" value="Genomic_DNA"/>
</dbReference>
<dbReference type="RefSeq" id="WP_049994738.1">
    <property type="nucleotide sequence ID" value="NZ_CP031310.1"/>
</dbReference>
<dbReference type="Proteomes" id="UP000296706">
    <property type="component" value="Chromosome"/>
</dbReference>
<name>A0A4D6HCD4_9EURY</name>
<organism evidence="2 3">
    <name type="scientific">Halapricum salinum</name>
    <dbReference type="NCBI Taxonomy" id="1457250"/>
    <lineage>
        <taxon>Archaea</taxon>
        <taxon>Methanobacteriati</taxon>
        <taxon>Methanobacteriota</taxon>
        <taxon>Stenosarchaea group</taxon>
        <taxon>Halobacteria</taxon>
        <taxon>Halobacteriales</taxon>
        <taxon>Haloarculaceae</taxon>
        <taxon>Halapricum</taxon>
    </lineage>
</organism>
<evidence type="ECO:0000313" key="2">
    <source>
        <dbReference type="EMBL" id="QCC51649.1"/>
    </source>
</evidence>
<reference evidence="2 3" key="1">
    <citation type="journal article" date="2019" name="Nat. Commun.">
        <title>A new type of DNA phosphorothioation-based antiviral system in archaea.</title>
        <authorList>
            <person name="Xiong L."/>
            <person name="Liu S."/>
            <person name="Chen S."/>
            <person name="Xiao Y."/>
            <person name="Zhu B."/>
            <person name="Gao Y."/>
            <person name="Zhang Y."/>
            <person name="Chen B."/>
            <person name="Luo J."/>
            <person name="Deng Z."/>
            <person name="Chen X."/>
            <person name="Wang L."/>
            <person name="Chen S."/>
        </authorList>
    </citation>
    <scope>NUCLEOTIDE SEQUENCE [LARGE SCALE GENOMIC DNA]</scope>
    <source>
        <strain evidence="2 3">CBA1105</strain>
    </source>
</reference>
<accession>A0A4D6HCD4</accession>
<evidence type="ECO:0000256" key="1">
    <source>
        <dbReference type="SAM" id="MobiDB-lite"/>
    </source>
</evidence>